<dbReference type="Proteomes" id="UP001356308">
    <property type="component" value="Unassembled WGS sequence"/>
</dbReference>
<evidence type="ECO:0008006" key="3">
    <source>
        <dbReference type="Google" id="ProtNLM"/>
    </source>
</evidence>
<dbReference type="RefSeq" id="WP_272651648.1">
    <property type="nucleotide sequence ID" value="NZ_JAZDDG010000005.1"/>
</dbReference>
<comment type="caution">
    <text evidence="1">The sequence shown here is derived from an EMBL/GenBank/DDBJ whole genome shotgun (WGS) entry which is preliminary data.</text>
</comment>
<sequence>MIPDNYKAFQDTLSLDEAPKGWPSGLRALWYDAKGDWESSHDIAQDIHNSLGSWIHAYLHRKEGDRFNAGYWYRQANKSFPKYTLEEELKSIVEHVLSVNKEG</sequence>
<accession>A0ABU7IVE4</accession>
<name>A0ABU7IVE4_9FLAO</name>
<evidence type="ECO:0000313" key="1">
    <source>
        <dbReference type="EMBL" id="MEE1976957.1"/>
    </source>
</evidence>
<keyword evidence="2" id="KW-1185">Reference proteome</keyword>
<proteinExistence type="predicted"/>
<evidence type="ECO:0000313" key="2">
    <source>
        <dbReference type="Proteomes" id="UP001356308"/>
    </source>
</evidence>
<organism evidence="1 2">
    <name type="scientific">Maribacter cobaltidurans</name>
    <dbReference type="NCBI Taxonomy" id="1178778"/>
    <lineage>
        <taxon>Bacteria</taxon>
        <taxon>Pseudomonadati</taxon>
        <taxon>Bacteroidota</taxon>
        <taxon>Flavobacteriia</taxon>
        <taxon>Flavobacteriales</taxon>
        <taxon>Flavobacteriaceae</taxon>
        <taxon>Maribacter</taxon>
    </lineage>
</organism>
<gene>
    <name evidence="1" type="ORF">V1I91_12795</name>
</gene>
<protein>
    <recommendedName>
        <fullName evidence="3">Primase C-terminal 2 domain-containing protein</fullName>
    </recommendedName>
</protein>
<dbReference type="EMBL" id="JAZDDG010000005">
    <property type="protein sequence ID" value="MEE1976957.1"/>
    <property type="molecule type" value="Genomic_DNA"/>
</dbReference>
<reference evidence="1 2" key="1">
    <citation type="submission" date="2024-01" db="EMBL/GenBank/DDBJ databases">
        <title>Maribacter spp. originated from different algae showed divergent polysaccharides utilization ability.</title>
        <authorList>
            <person name="Wang H."/>
            <person name="Wu Y."/>
        </authorList>
    </citation>
    <scope>NUCLEOTIDE SEQUENCE [LARGE SCALE GENOMIC DNA]</scope>
    <source>
        <strain evidence="1 2">PR1</strain>
    </source>
</reference>